<dbReference type="PANTHER" id="PTHR11472">
    <property type="entry name" value="DNA REPAIR DEAD HELICASE RAD3/XP-D SUBFAMILY MEMBER"/>
    <property type="match status" value="1"/>
</dbReference>
<keyword evidence="2" id="KW-0547">Nucleotide-binding</keyword>
<evidence type="ECO:0000256" key="8">
    <source>
        <dbReference type="ARBA" id="ARBA00023235"/>
    </source>
</evidence>
<dbReference type="GO" id="GO:0003677">
    <property type="term" value="F:DNA binding"/>
    <property type="evidence" value="ECO:0007669"/>
    <property type="project" value="InterPro"/>
</dbReference>
<dbReference type="GO" id="GO:1990918">
    <property type="term" value="P:double-strand break repair involved in meiotic recombination"/>
    <property type="evidence" value="ECO:0007669"/>
    <property type="project" value="TreeGrafter"/>
</dbReference>
<dbReference type="Pfam" id="PF13307">
    <property type="entry name" value="Helicase_C_2"/>
    <property type="match status" value="1"/>
</dbReference>
<organism evidence="11 12">
    <name type="scientific">Ficus carica</name>
    <name type="common">Common fig</name>
    <dbReference type="NCBI Taxonomy" id="3494"/>
    <lineage>
        <taxon>Eukaryota</taxon>
        <taxon>Viridiplantae</taxon>
        <taxon>Streptophyta</taxon>
        <taxon>Embryophyta</taxon>
        <taxon>Tracheophyta</taxon>
        <taxon>Spermatophyta</taxon>
        <taxon>Magnoliopsida</taxon>
        <taxon>eudicotyledons</taxon>
        <taxon>Gunneridae</taxon>
        <taxon>Pentapetalae</taxon>
        <taxon>rosids</taxon>
        <taxon>fabids</taxon>
        <taxon>Rosales</taxon>
        <taxon>Moraceae</taxon>
        <taxon>Ficeae</taxon>
        <taxon>Ficus</taxon>
    </lineage>
</organism>
<evidence type="ECO:0000256" key="3">
    <source>
        <dbReference type="ARBA" id="ARBA00022801"/>
    </source>
</evidence>
<dbReference type="InterPro" id="IPR045028">
    <property type="entry name" value="DinG/Rad3-like"/>
</dbReference>
<keyword evidence="6" id="KW-0408">Iron</keyword>
<dbReference type="GO" id="GO:0016818">
    <property type="term" value="F:hydrolase activity, acting on acid anhydrides, in phosphorus-containing anhydrides"/>
    <property type="evidence" value="ECO:0007669"/>
    <property type="project" value="InterPro"/>
</dbReference>
<dbReference type="SUPFAM" id="SSF52540">
    <property type="entry name" value="P-loop containing nucleoside triphosphate hydrolases"/>
    <property type="match status" value="1"/>
</dbReference>
<protein>
    <recommendedName>
        <fullName evidence="10">Helicase ATP-binding domain-containing protein</fullName>
    </recommendedName>
</protein>
<evidence type="ECO:0000313" key="11">
    <source>
        <dbReference type="EMBL" id="GMN34741.1"/>
    </source>
</evidence>
<dbReference type="EMBL" id="BTGU01000005">
    <property type="protein sequence ID" value="GMN34741.1"/>
    <property type="molecule type" value="Genomic_DNA"/>
</dbReference>
<feature type="domain" description="Helicase ATP-binding" evidence="10">
    <location>
        <begin position="1"/>
        <end position="298"/>
    </location>
</feature>
<feature type="compositionally biased region" description="Polar residues" evidence="9">
    <location>
        <begin position="659"/>
        <end position="670"/>
    </location>
</feature>
<gene>
    <name evidence="11" type="ORF">TIFTF001_004864</name>
</gene>
<dbReference type="InterPro" id="IPR014013">
    <property type="entry name" value="Helic_SF1/SF2_ATP-bd_DinG/Rad3"/>
</dbReference>
<dbReference type="SMART" id="SM00488">
    <property type="entry name" value="DEXDc2"/>
    <property type="match status" value="1"/>
</dbReference>
<evidence type="ECO:0000256" key="5">
    <source>
        <dbReference type="ARBA" id="ARBA00022840"/>
    </source>
</evidence>
<dbReference type="GO" id="GO:0005524">
    <property type="term" value="F:ATP binding"/>
    <property type="evidence" value="ECO:0007669"/>
    <property type="project" value="UniProtKB-KW"/>
</dbReference>
<evidence type="ECO:0000256" key="7">
    <source>
        <dbReference type="ARBA" id="ARBA00023014"/>
    </source>
</evidence>
<keyword evidence="7" id="KW-0411">Iron-sulfur</keyword>
<sequence length="1121" mass="124576">MGRVIATLDRAQRDGHCHALLESPTGTGKSLSLLCSTLAWQQHCSSKSQSKPDPKAMTDPLDHGGGFVPEDEPSGMLSSEGPGSAQKTKKAKATPTIYYASRTHSQISQLVREYRKTSYRVPMSILASRKQYCTNAYVRGKDNLDEECKLLLKNKDGGCSEYKNVDKVKCHPSLQKGGCHEAFDIEDLVKVGQVVKGCSYYAARSMADGAQLVFCPYNYIINPVIRGAMNVNIKGAIIVFDEAHNMEDISRDAGSLDIEEETLQKLKAELEELCGYDASVYQPFWTGDKALRELQEANISRQSFPSLLDCAVKAIENASDAELAAERHLTGMSVMTLEELFSSLTYFFSRNGSHMSDYQLAVRKFLKKDADFGNWTHTFSLWCLNPAVVFKDISELSLSVILTSGTLSPMNSFSSELGVQFGTSLEAPHVIDSESQVWSAIISTSQSNFPLNASYKTAHIYAFQDALGKSLEEIFKIVPGGCLVFFPSYKLMEKVSKRWCETGQWSQLNANKALFMEPRGGSQEDFESVLKGYYDAIRGVNKPLSGKRKRIKKLDNNQLTATQCVDNSYTKGAALFAVCRGKVSEGIDFADDNARLVDGVSATDERYKEERNRAYVSKWLRKSIRQYDSFDLTTEGLKSFFSNVKERVSKNIMNVLENLPTSSENVPSADQSEDQKLNKSYHCGHEELSLTRYNTSFPSLKSGDTAASAKLDEDADNCKEVIDLCSPQKDSRYPTALSMAFSLEEPEKSIVKETPCADDNITTQSPWSFSKDETCSVVSKQLLFDQVSPADRNKSSLEAQCLIEVTPLKNAAVSTSSSKLEIESYHNLSVNSCSQKQRKFISTSLVCLLKEEHDMVDANASHCTNGEANRRIDFGVGSKCVEDKSKSSASQLFPINSSITSSGPAMDQRLRVYCLLCKTPLGLPENHQYMICYLTSSSKIHLESLRKKIMKPQPLSTSKGIPVLVTDISSVYQQLFNRAIEGGLEKGIWCEKDGCVFNTIFCPFCSTNNNCLGVQVMATDASNIHLLNKILFYVDQVEIKSLEESTNNNSNDEDPLPVSASSMDEVATKNYFDRFSYTPQEDRSGGWRTAKSKDFASLRVNQAFEAPSKRYSLLPEGRRFQ</sequence>
<dbReference type="SMART" id="SM00491">
    <property type="entry name" value="HELICc2"/>
    <property type="match status" value="1"/>
</dbReference>
<dbReference type="GO" id="GO:0006289">
    <property type="term" value="P:nucleotide-excision repair"/>
    <property type="evidence" value="ECO:0007669"/>
    <property type="project" value="TreeGrafter"/>
</dbReference>
<reference evidence="11" key="1">
    <citation type="submission" date="2023-07" db="EMBL/GenBank/DDBJ databases">
        <title>draft genome sequence of fig (Ficus carica).</title>
        <authorList>
            <person name="Takahashi T."/>
            <person name="Nishimura K."/>
        </authorList>
    </citation>
    <scope>NUCLEOTIDE SEQUENCE</scope>
</reference>
<dbReference type="GO" id="GO:0003678">
    <property type="term" value="F:DNA helicase activity"/>
    <property type="evidence" value="ECO:0007669"/>
    <property type="project" value="InterPro"/>
</dbReference>
<comment type="caution">
    <text evidence="11">The sequence shown here is derived from an EMBL/GenBank/DDBJ whole genome shotgun (WGS) entry which is preliminary data.</text>
</comment>
<dbReference type="GO" id="GO:0051536">
    <property type="term" value="F:iron-sulfur cluster binding"/>
    <property type="evidence" value="ECO:0007669"/>
    <property type="project" value="UniProtKB-KW"/>
</dbReference>
<dbReference type="AlphaFoldDB" id="A0AA87ZZQ1"/>
<feature type="compositionally biased region" description="Basic and acidic residues" evidence="9">
    <location>
        <begin position="50"/>
        <end position="62"/>
    </location>
</feature>
<feature type="region of interest" description="Disordered" evidence="9">
    <location>
        <begin position="659"/>
        <end position="678"/>
    </location>
</feature>
<evidence type="ECO:0000256" key="4">
    <source>
        <dbReference type="ARBA" id="ARBA00022806"/>
    </source>
</evidence>
<dbReference type="InterPro" id="IPR010614">
    <property type="entry name" value="RAD3-like_helicase_DEAD"/>
</dbReference>
<evidence type="ECO:0000256" key="6">
    <source>
        <dbReference type="ARBA" id="ARBA00023004"/>
    </source>
</evidence>
<evidence type="ECO:0000259" key="10">
    <source>
        <dbReference type="PROSITE" id="PS51193"/>
    </source>
</evidence>
<dbReference type="PROSITE" id="PS51193">
    <property type="entry name" value="HELICASE_ATP_BIND_2"/>
    <property type="match status" value="1"/>
</dbReference>
<keyword evidence="8" id="KW-0413">Isomerase</keyword>
<dbReference type="InterPro" id="IPR027417">
    <property type="entry name" value="P-loop_NTPase"/>
</dbReference>
<keyword evidence="3" id="KW-0378">Hydrolase</keyword>
<evidence type="ECO:0000256" key="1">
    <source>
        <dbReference type="ARBA" id="ARBA00022723"/>
    </source>
</evidence>
<feature type="region of interest" description="Disordered" evidence="9">
    <location>
        <begin position="45"/>
        <end position="93"/>
    </location>
</feature>
<keyword evidence="12" id="KW-1185">Reference proteome</keyword>
<dbReference type="GO" id="GO:0046872">
    <property type="term" value="F:metal ion binding"/>
    <property type="evidence" value="ECO:0007669"/>
    <property type="project" value="UniProtKB-KW"/>
</dbReference>
<evidence type="ECO:0000256" key="2">
    <source>
        <dbReference type="ARBA" id="ARBA00022741"/>
    </source>
</evidence>
<dbReference type="PANTHER" id="PTHR11472:SF47">
    <property type="entry name" value="FANCONI ANEMIA GROUP J PROTEIN"/>
    <property type="match status" value="1"/>
</dbReference>
<name>A0AA87ZZQ1_FICCA</name>
<dbReference type="GO" id="GO:0005634">
    <property type="term" value="C:nucleus"/>
    <property type="evidence" value="ECO:0007669"/>
    <property type="project" value="TreeGrafter"/>
</dbReference>
<evidence type="ECO:0000313" key="12">
    <source>
        <dbReference type="Proteomes" id="UP001187192"/>
    </source>
</evidence>
<dbReference type="Gene3D" id="3.40.50.300">
    <property type="entry name" value="P-loop containing nucleotide triphosphate hydrolases"/>
    <property type="match status" value="2"/>
</dbReference>
<keyword evidence="1" id="KW-0479">Metal-binding</keyword>
<dbReference type="InterPro" id="IPR006554">
    <property type="entry name" value="Helicase-like_DEXD_c2"/>
</dbReference>
<keyword evidence="4" id="KW-0347">Helicase</keyword>
<dbReference type="Proteomes" id="UP001187192">
    <property type="component" value="Unassembled WGS sequence"/>
</dbReference>
<dbReference type="Pfam" id="PF06733">
    <property type="entry name" value="DEAD_2"/>
    <property type="match status" value="1"/>
</dbReference>
<dbReference type="InterPro" id="IPR006555">
    <property type="entry name" value="ATP-dep_Helicase_C"/>
</dbReference>
<proteinExistence type="predicted"/>
<keyword evidence="5" id="KW-0067">ATP-binding</keyword>
<accession>A0AA87ZZQ1</accession>
<evidence type="ECO:0000256" key="9">
    <source>
        <dbReference type="SAM" id="MobiDB-lite"/>
    </source>
</evidence>